<feature type="transmembrane region" description="Helical" evidence="1">
    <location>
        <begin position="31"/>
        <end position="49"/>
    </location>
</feature>
<keyword evidence="1" id="KW-1133">Transmembrane helix</keyword>
<evidence type="ECO:0000313" key="2">
    <source>
        <dbReference type="EMBL" id="MFD2910155.1"/>
    </source>
</evidence>
<feature type="transmembrane region" description="Helical" evidence="1">
    <location>
        <begin position="6"/>
        <end position="24"/>
    </location>
</feature>
<sequence>MNNTKFIILGFTLLAVGLLLHVYLKNEIIDLIFAAFIGGIVALLISGKIRAQK</sequence>
<evidence type="ECO:0000313" key="3">
    <source>
        <dbReference type="Proteomes" id="UP001597549"/>
    </source>
</evidence>
<evidence type="ECO:0000256" key="1">
    <source>
        <dbReference type="SAM" id="Phobius"/>
    </source>
</evidence>
<gene>
    <name evidence="2" type="ORF">ACFSX9_15600</name>
</gene>
<keyword evidence="3" id="KW-1185">Reference proteome</keyword>
<name>A0ABW5ZB75_9FLAO</name>
<comment type="caution">
    <text evidence="2">The sequence shown here is derived from an EMBL/GenBank/DDBJ whole genome shotgun (WGS) entry which is preliminary data.</text>
</comment>
<protein>
    <submittedName>
        <fullName evidence="2">Uncharacterized protein</fullName>
    </submittedName>
</protein>
<organism evidence="2 3">
    <name type="scientific">Flavobacterium ardleyense</name>
    <dbReference type="NCBI Taxonomy" id="2038737"/>
    <lineage>
        <taxon>Bacteria</taxon>
        <taxon>Pseudomonadati</taxon>
        <taxon>Bacteroidota</taxon>
        <taxon>Flavobacteriia</taxon>
        <taxon>Flavobacteriales</taxon>
        <taxon>Flavobacteriaceae</taxon>
        <taxon>Flavobacterium</taxon>
    </lineage>
</organism>
<dbReference type="EMBL" id="JBHUOL010000023">
    <property type="protein sequence ID" value="MFD2910155.1"/>
    <property type="molecule type" value="Genomic_DNA"/>
</dbReference>
<proteinExistence type="predicted"/>
<keyword evidence="1" id="KW-0812">Transmembrane</keyword>
<keyword evidence="1" id="KW-0472">Membrane</keyword>
<dbReference type="Proteomes" id="UP001597549">
    <property type="component" value="Unassembled WGS sequence"/>
</dbReference>
<accession>A0ABW5ZB75</accession>
<reference evidence="3" key="1">
    <citation type="journal article" date="2019" name="Int. J. Syst. Evol. Microbiol.">
        <title>The Global Catalogue of Microorganisms (GCM) 10K type strain sequencing project: providing services to taxonomists for standard genome sequencing and annotation.</title>
        <authorList>
            <consortium name="The Broad Institute Genomics Platform"/>
            <consortium name="The Broad Institute Genome Sequencing Center for Infectious Disease"/>
            <person name="Wu L."/>
            <person name="Ma J."/>
        </authorList>
    </citation>
    <scope>NUCLEOTIDE SEQUENCE [LARGE SCALE GENOMIC DNA]</scope>
    <source>
        <strain evidence="3">KCTC 52644</strain>
    </source>
</reference>
<dbReference type="RefSeq" id="WP_379809370.1">
    <property type="nucleotide sequence ID" value="NZ_JBHUOL010000023.1"/>
</dbReference>